<dbReference type="GO" id="GO:0005634">
    <property type="term" value="C:nucleus"/>
    <property type="evidence" value="ECO:0007669"/>
    <property type="project" value="TreeGrafter"/>
</dbReference>
<name>A0A667ZJI2_9TELE</name>
<dbReference type="PANTHER" id="PTHR19303">
    <property type="entry name" value="TRANSPOSON"/>
    <property type="match status" value="1"/>
</dbReference>
<evidence type="ECO:0000313" key="2">
    <source>
        <dbReference type="Ensembl" id="ENSMMDP00005032981.1"/>
    </source>
</evidence>
<proteinExistence type="predicted"/>
<evidence type="ECO:0000313" key="3">
    <source>
        <dbReference type="Proteomes" id="UP000472263"/>
    </source>
</evidence>
<sequence>MESALALWISHADDLSYDGVQIEFLPPNTTSLIQPMDQGIIHAFKALYTRNTLQHLVEAMDSDQDFSLKAYWRKYTIASCLQNIQRAIQEMRTETVARGGAQPYRMLS</sequence>
<dbReference type="InterPro" id="IPR050863">
    <property type="entry name" value="CenT-Element_Derived"/>
</dbReference>
<reference evidence="2" key="1">
    <citation type="submission" date="2019-06" db="EMBL/GenBank/DDBJ databases">
        <authorList>
            <consortium name="Wellcome Sanger Institute Data Sharing"/>
        </authorList>
    </citation>
    <scope>NUCLEOTIDE SEQUENCE [LARGE SCALE GENOMIC DNA]</scope>
</reference>
<dbReference type="GeneTree" id="ENSGT00940000163452"/>
<dbReference type="InterPro" id="IPR004875">
    <property type="entry name" value="DDE_SF_endonuclease_dom"/>
</dbReference>
<dbReference type="AlphaFoldDB" id="A0A667ZJI2"/>
<dbReference type="Proteomes" id="UP000472263">
    <property type="component" value="Chromosome 5"/>
</dbReference>
<evidence type="ECO:0000259" key="1">
    <source>
        <dbReference type="Pfam" id="PF03184"/>
    </source>
</evidence>
<reference evidence="2" key="3">
    <citation type="submission" date="2025-09" db="UniProtKB">
        <authorList>
            <consortium name="Ensembl"/>
        </authorList>
    </citation>
    <scope>IDENTIFICATION</scope>
</reference>
<accession>A0A667ZJI2</accession>
<reference evidence="2" key="2">
    <citation type="submission" date="2025-08" db="UniProtKB">
        <authorList>
            <consortium name="Ensembl"/>
        </authorList>
    </citation>
    <scope>IDENTIFICATION</scope>
</reference>
<dbReference type="GO" id="GO:0003677">
    <property type="term" value="F:DNA binding"/>
    <property type="evidence" value="ECO:0007669"/>
    <property type="project" value="TreeGrafter"/>
</dbReference>
<organism evidence="2 3">
    <name type="scientific">Myripristis murdjan</name>
    <name type="common">pinecone soldierfish</name>
    <dbReference type="NCBI Taxonomy" id="586833"/>
    <lineage>
        <taxon>Eukaryota</taxon>
        <taxon>Metazoa</taxon>
        <taxon>Chordata</taxon>
        <taxon>Craniata</taxon>
        <taxon>Vertebrata</taxon>
        <taxon>Euteleostomi</taxon>
        <taxon>Actinopterygii</taxon>
        <taxon>Neopterygii</taxon>
        <taxon>Teleostei</taxon>
        <taxon>Neoteleostei</taxon>
        <taxon>Acanthomorphata</taxon>
        <taxon>Holocentriformes</taxon>
        <taxon>Holocentridae</taxon>
        <taxon>Myripristis</taxon>
    </lineage>
</organism>
<protein>
    <recommendedName>
        <fullName evidence="1">DDE-1 domain-containing protein</fullName>
    </recommendedName>
</protein>
<dbReference type="PANTHER" id="PTHR19303:SF73">
    <property type="entry name" value="PROTEIN PDC2"/>
    <property type="match status" value="1"/>
</dbReference>
<feature type="domain" description="DDE-1" evidence="1">
    <location>
        <begin position="17"/>
        <end position="98"/>
    </location>
</feature>
<dbReference type="InParanoid" id="A0A667ZJI2"/>
<dbReference type="Ensembl" id="ENSMMDT00005033715.1">
    <property type="protein sequence ID" value="ENSMMDP00005032981.1"/>
    <property type="gene ID" value="ENSMMDG00005015524.1"/>
</dbReference>
<dbReference type="Pfam" id="PF03184">
    <property type="entry name" value="DDE_1"/>
    <property type="match status" value="1"/>
</dbReference>
<keyword evidence="3" id="KW-1185">Reference proteome</keyword>